<gene>
    <name evidence="7" type="ORF">EDS130_LOCUS13024</name>
    <name evidence="8" type="ORF">XAT740_LOCUS54672</name>
</gene>
<dbReference type="OrthoDB" id="676979at2759"/>
<keyword evidence="2 5" id="KW-0732">Signal</keyword>
<keyword evidence="4" id="KW-1133">Transmembrane helix</keyword>
<evidence type="ECO:0000256" key="2">
    <source>
        <dbReference type="ARBA" id="ARBA00022729"/>
    </source>
</evidence>
<evidence type="ECO:0000256" key="4">
    <source>
        <dbReference type="SAM" id="Phobius"/>
    </source>
</evidence>
<evidence type="ECO:0000256" key="1">
    <source>
        <dbReference type="ARBA" id="ARBA00022614"/>
    </source>
</evidence>
<feature type="domain" description="LRRCT" evidence="6">
    <location>
        <begin position="481"/>
        <end position="534"/>
    </location>
</feature>
<feature type="signal peptide" evidence="5">
    <location>
        <begin position="1"/>
        <end position="16"/>
    </location>
</feature>
<dbReference type="Gene3D" id="3.80.10.10">
    <property type="entry name" value="Ribonuclease Inhibitor"/>
    <property type="match status" value="4"/>
</dbReference>
<dbReference type="SUPFAM" id="SSF52047">
    <property type="entry name" value="RNI-like"/>
    <property type="match status" value="1"/>
</dbReference>
<dbReference type="PANTHER" id="PTHR24369">
    <property type="entry name" value="ANTIGEN BSP, PUTATIVE-RELATED"/>
    <property type="match status" value="1"/>
</dbReference>
<dbReference type="InterPro" id="IPR000483">
    <property type="entry name" value="Cys-rich_flank_reg_C"/>
</dbReference>
<dbReference type="EMBL" id="CAJNOJ010000050">
    <property type="protein sequence ID" value="CAF0963876.1"/>
    <property type="molecule type" value="Genomic_DNA"/>
</dbReference>
<keyword evidence="3" id="KW-0677">Repeat</keyword>
<keyword evidence="4" id="KW-0812">Transmembrane</keyword>
<evidence type="ECO:0000313" key="9">
    <source>
        <dbReference type="Proteomes" id="UP000663828"/>
    </source>
</evidence>
<dbReference type="SMART" id="SM00369">
    <property type="entry name" value="LRR_TYP"/>
    <property type="match status" value="13"/>
</dbReference>
<dbReference type="InterPro" id="IPR003591">
    <property type="entry name" value="Leu-rich_rpt_typical-subtyp"/>
</dbReference>
<dbReference type="InterPro" id="IPR032675">
    <property type="entry name" value="LRR_dom_sf"/>
</dbReference>
<feature type="transmembrane region" description="Helical" evidence="4">
    <location>
        <begin position="688"/>
        <end position="712"/>
    </location>
</feature>
<dbReference type="Proteomes" id="UP000663828">
    <property type="component" value="Unassembled WGS sequence"/>
</dbReference>
<organism evidence="8 9">
    <name type="scientific">Adineta ricciae</name>
    <name type="common">Rotifer</name>
    <dbReference type="NCBI Taxonomy" id="249248"/>
    <lineage>
        <taxon>Eukaryota</taxon>
        <taxon>Metazoa</taxon>
        <taxon>Spiralia</taxon>
        <taxon>Gnathifera</taxon>
        <taxon>Rotifera</taxon>
        <taxon>Eurotatoria</taxon>
        <taxon>Bdelloidea</taxon>
        <taxon>Adinetida</taxon>
        <taxon>Adinetidae</taxon>
        <taxon>Adineta</taxon>
    </lineage>
</organism>
<evidence type="ECO:0000313" key="8">
    <source>
        <dbReference type="EMBL" id="CAF1649278.1"/>
    </source>
</evidence>
<dbReference type="SUPFAM" id="SSF52058">
    <property type="entry name" value="L domain-like"/>
    <property type="match status" value="1"/>
</dbReference>
<dbReference type="SMART" id="SM00364">
    <property type="entry name" value="LRR_BAC"/>
    <property type="match status" value="3"/>
</dbReference>
<keyword evidence="4" id="KW-0472">Membrane</keyword>
<dbReference type="InterPro" id="IPR050541">
    <property type="entry name" value="LRR_TM_domain-containing"/>
</dbReference>
<evidence type="ECO:0000259" key="6">
    <source>
        <dbReference type="SMART" id="SM00082"/>
    </source>
</evidence>
<reference evidence="8" key="1">
    <citation type="submission" date="2021-02" db="EMBL/GenBank/DDBJ databases">
        <authorList>
            <person name="Nowell W R."/>
        </authorList>
    </citation>
    <scope>NUCLEOTIDE SEQUENCE</scope>
</reference>
<sequence length="813" mass="94633">MYIQLLLMTLIPIHYCQIDFQTICQAGIRQDNTNYIHCGRKQLTDIPNFSRTTNTVYDELVLNDNQISSISRNAFQGLRVKRLNLSGNKIRFIDPRAFVELANYLEEIVIEFDSTTVRDIPQAIKFNLINLRSLKLINLNLTILPNHTFTKYRKLEDLSIIKSNIDKIESDAFHSLNNLRSLHLDHNQLNDQIWFDLTKYLQNLEILTLSQNNFHHLKHTFLSKQLRILDLSSNGIQIIEKTFFESLLSLEKLSLQNNEINSLQLTFLPLLIHLKELNLDFNRLTFLPENLFQSNRQLSYLSFQGNDLNYLTNKSFYGLKNLTYLNLARNRLQFQSTQQPFQDLNALEILNLDRNNQLNLSKSIFQGLYQSLIELSLQNCNLTRINLETNPFARFHSLQRLKLSSNNFKDLPEKFLFNLKHSLISLDLQRNHLNSIPNLFGKDFNSSKLTDIDLSSNQICTLDKDDLYQYKNLKTIGLTGNPLHCDCQLKWLKQWLIKNYDYDLIKFLQWTCLTPMKLTGKQLTIIDEQDMVCRENQYSKCQNRKSTTIQSSTSIKTTTILPALTLSSSSSSSFDELIINDISYNPNGMLTLTWDYMSLTLPRYIHLQIYDENTRRVILQRLIDGEQRSIELDIKDYLNEHSAIYMICLNIRHNKYCRNVQLEQIKSPTSSLIVSSNVSDNQQQPTQLVFLLSGAFLGAIFVCLVLIIFCCWRIRRLSSRKAISNSIEKLPPNTFYHPPAHSSIFYRPLNIISYPQAQKQQQQQQQQSCDTSECSIHSSTDTSQIASDSYHIYQQIPSVYNCQIHPSRTHILI</sequence>
<keyword evidence="9" id="KW-1185">Reference proteome</keyword>
<feature type="chain" id="PRO_5035610064" description="LRRCT domain-containing protein" evidence="5">
    <location>
        <begin position="17"/>
        <end position="813"/>
    </location>
</feature>
<dbReference type="Pfam" id="PF13855">
    <property type="entry name" value="LRR_8"/>
    <property type="match status" value="3"/>
</dbReference>
<proteinExistence type="predicted"/>
<dbReference type="SMART" id="SM00082">
    <property type="entry name" value="LRRCT"/>
    <property type="match status" value="1"/>
</dbReference>
<dbReference type="EMBL" id="CAJNOR010009903">
    <property type="protein sequence ID" value="CAF1649278.1"/>
    <property type="molecule type" value="Genomic_DNA"/>
</dbReference>
<dbReference type="PANTHER" id="PTHR24369:SF210">
    <property type="entry name" value="CHAOPTIN-RELATED"/>
    <property type="match status" value="1"/>
</dbReference>
<evidence type="ECO:0000256" key="5">
    <source>
        <dbReference type="SAM" id="SignalP"/>
    </source>
</evidence>
<comment type="caution">
    <text evidence="8">The sequence shown here is derived from an EMBL/GenBank/DDBJ whole genome shotgun (WGS) entry which is preliminary data.</text>
</comment>
<dbReference type="InterPro" id="IPR001611">
    <property type="entry name" value="Leu-rich_rpt"/>
</dbReference>
<name>A0A816EFQ1_ADIRI</name>
<dbReference type="PROSITE" id="PS51450">
    <property type="entry name" value="LRR"/>
    <property type="match status" value="3"/>
</dbReference>
<protein>
    <recommendedName>
        <fullName evidence="6">LRRCT domain-containing protein</fullName>
    </recommendedName>
</protein>
<dbReference type="Proteomes" id="UP000663852">
    <property type="component" value="Unassembled WGS sequence"/>
</dbReference>
<keyword evidence="1" id="KW-0433">Leucine-rich repeat</keyword>
<dbReference type="AlphaFoldDB" id="A0A816EFQ1"/>
<dbReference type="GO" id="GO:0005886">
    <property type="term" value="C:plasma membrane"/>
    <property type="evidence" value="ECO:0007669"/>
    <property type="project" value="TreeGrafter"/>
</dbReference>
<evidence type="ECO:0000313" key="7">
    <source>
        <dbReference type="EMBL" id="CAF0963876.1"/>
    </source>
</evidence>
<evidence type="ECO:0000256" key="3">
    <source>
        <dbReference type="ARBA" id="ARBA00022737"/>
    </source>
</evidence>
<accession>A0A816EFQ1</accession>